<accession>A0A9J6BWI7</accession>
<evidence type="ECO:0000313" key="1">
    <source>
        <dbReference type="EMBL" id="KAG5674056.1"/>
    </source>
</evidence>
<comment type="caution">
    <text evidence="1">The sequence shown here is derived from an EMBL/GenBank/DDBJ whole genome shotgun (WGS) entry which is preliminary data.</text>
</comment>
<proteinExistence type="predicted"/>
<sequence length="246" mass="29373">MRRQKKFSILFFSKVSFTLLLVLFIFCFKNAYSSSQFDLSQASNSIQLNFMYKVIKRVSDAIPINIIHISNITNWDHKLFKSAAIFVKSLKNLQFLHENSKTKNYQVPLIEYSGFDKLKFLVYLEYFEKLKDLNSFYTDNDIGMIGSYGELSFFEFFIVNDDKIIVLYLNHLFYENFCGKPSFKVINAMTFKAQKWKKKMRNFDIYEHFNGCMLSFWIELGFDFYFIDSNIQNAHDVRDIYLVKMR</sequence>
<protein>
    <submittedName>
        <fullName evidence="1">Uncharacterized protein</fullName>
    </submittedName>
</protein>
<evidence type="ECO:0000313" key="2">
    <source>
        <dbReference type="Proteomes" id="UP001107558"/>
    </source>
</evidence>
<organism evidence="1 2">
    <name type="scientific">Polypedilum vanderplanki</name>
    <name type="common">Sleeping chironomid midge</name>
    <dbReference type="NCBI Taxonomy" id="319348"/>
    <lineage>
        <taxon>Eukaryota</taxon>
        <taxon>Metazoa</taxon>
        <taxon>Ecdysozoa</taxon>
        <taxon>Arthropoda</taxon>
        <taxon>Hexapoda</taxon>
        <taxon>Insecta</taxon>
        <taxon>Pterygota</taxon>
        <taxon>Neoptera</taxon>
        <taxon>Endopterygota</taxon>
        <taxon>Diptera</taxon>
        <taxon>Nematocera</taxon>
        <taxon>Chironomoidea</taxon>
        <taxon>Chironomidae</taxon>
        <taxon>Chironominae</taxon>
        <taxon>Polypedilum</taxon>
        <taxon>Polypedilum</taxon>
    </lineage>
</organism>
<dbReference type="Proteomes" id="UP001107558">
    <property type="component" value="Chromosome 3"/>
</dbReference>
<name>A0A9J6BWI7_POLVA</name>
<dbReference type="AlphaFoldDB" id="A0A9J6BWI7"/>
<reference evidence="1" key="1">
    <citation type="submission" date="2021-03" db="EMBL/GenBank/DDBJ databases">
        <title>Chromosome level genome of the anhydrobiotic midge Polypedilum vanderplanki.</title>
        <authorList>
            <person name="Yoshida Y."/>
            <person name="Kikawada T."/>
            <person name="Gusev O."/>
        </authorList>
    </citation>
    <scope>NUCLEOTIDE SEQUENCE</scope>
    <source>
        <strain evidence="1">NIAS01</strain>
        <tissue evidence="1">Whole body or cell culture</tissue>
    </source>
</reference>
<keyword evidence="2" id="KW-1185">Reference proteome</keyword>
<dbReference type="EMBL" id="JADBJN010000003">
    <property type="protein sequence ID" value="KAG5674056.1"/>
    <property type="molecule type" value="Genomic_DNA"/>
</dbReference>
<gene>
    <name evidence="1" type="ORF">PVAND_004045</name>
</gene>